<evidence type="ECO:0000313" key="3">
    <source>
        <dbReference type="EMBL" id="KZC07272.1"/>
    </source>
</evidence>
<dbReference type="InterPro" id="IPR043203">
    <property type="entry name" value="VGCC_Ca_Na"/>
</dbReference>
<dbReference type="AlphaFoldDB" id="A0A154P5Z0"/>
<dbReference type="GO" id="GO:0086010">
    <property type="term" value="P:membrane depolarization during action potential"/>
    <property type="evidence" value="ECO:0007669"/>
    <property type="project" value="TreeGrafter"/>
</dbReference>
<proteinExistence type="predicted"/>
<keyword evidence="4" id="KW-1185">Reference proteome</keyword>
<keyword evidence="2" id="KW-0812">Transmembrane</keyword>
<protein>
    <submittedName>
        <fullName evidence="3">Voltage-dependent T-type calcium channel subunit alpha-1G</fullName>
    </submittedName>
</protein>
<dbReference type="GO" id="GO:0008332">
    <property type="term" value="F:low voltage-gated calcium channel activity"/>
    <property type="evidence" value="ECO:0007669"/>
    <property type="project" value="TreeGrafter"/>
</dbReference>
<feature type="region of interest" description="Disordered" evidence="1">
    <location>
        <begin position="73"/>
        <end position="92"/>
    </location>
</feature>
<evidence type="ECO:0000313" key="4">
    <source>
        <dbReference type="Proteomes" id="UP000076502"/>
    </source>
</evidence>
<accession>A0A154P5Z0</accession>
<keyword evidence="2" id="KW-0472">Membrane</keyword>
<dbReference type="Proteomes" id="UP000076502">
    <property type="component" value="Unassembled WGS sequence"/>
</dbReference>
<gene>
    <name evidence="3" type="ORF">WN55_07683</name>
</gene>
<evidence type="ECO:0000256" key="2">
    <source>
        <dbReference type="SAM" id="Phobius"/>
    </source>
</evidence>
<dbReference type="STRING" id="178035.A0A154P5Z0"/>
<dbReference type="PANTHER" id="PTHR10037">
    <property type="entry name" value="VOLTAGE-GATED CATION CHANNEL CALCIUM AND SODIUM"/>
    <property type="match status" value="1"/>
</dbReference>
<reference evidence="3 4" key="1">
    <citation type="submission" date="2015-07" db="EMBL/GenBank/DDBJ databases">
        <title>The genome of Dufourea novaeangliae.</title>
        <authorList>
            <person name="Pan H."/>
            <person name="Kapheim K."/>
        </authorList>
    </citation>
    <scope>NUCLEOTIDE SEQUENCE [LARGE SCALE GENOMIC DNA]</scope>
    <source>
        <strain evidence="3">0120121106</strain>
        <tissue evidence="3">Whole body</tissue>
    </source>
</reference>
<dbReference type="GO" id="GO:0070509">
    <property type="term" value="P:calcium ion import"/>
    <property type="evidence" value="ECO:0007669"/>
    <property type="project" value="TreeGrafter"/>
</dbReference>
<feature type="non-terminal residue" evidence="3">
    <location>
        <position position="126"/>
    </location>
</feature>
<dbReference type="GO" id="GO:0005248">
    <property type="term" value="F:voltage-gated sodium channel activity"/>
    <property type="evidence" value="ECO:0007669"/>
    <property type="project" value="TreeGrafter"/>
</dbReference>
<feature type="transmembrane region" description="Helical" evidence="2">
    <location>
        <begin position="102"/>
        <end position="121"/>
    </location>
</feature>
<dbReference type="GO" id="GO:0043005">
    <property type="term" value="C:neuron projection"/>
    <property type="evidence" value="ECO:0007669"/>
    <property type="project" value="TreeGrafter"/>
</dbReference>
<sequence length="126" mass="14768">MLLKIIAEGPFGYISNGFNVFDGVVVVLSILGMNLFGCKFCETMKGSSDVECDRKNFDSLLWAIVTVFQVPKKNKRKKKNKQFLPKKKNRKNIPKKDTFSRISRDGFFSILYYYIVLYYIYHTYSY</sequence>
<dbReference type="Gene3D" id="1.10.287.70">
    <property type="match status" value="1"/>
</dbReference>
<dbReference type="EMBL" id="KQ434823">
    <property type="protein sequence ID" value="KZC07272.1"/>
    <property type="molecule type" value="Genomic_DNA"/>
</dbReference>
<keyword evidence="2" id="KW-1133">Transmembrane helix</keyword>
<feature type="transmembrane region" description="Helical" evidence="2">
    <location>
        <begin position="20"/>
        <end position="38"/>
    </location>
</feature>
<dbReference type="GO" id="GO:0001518">
    <property type="term" value="C:voltage-gated sodium channel complex"/>
    <property type="evidence" value="ECO:0007669"/>
    <property type="project" value="TreeGrafter"/>
</dbReference>
<organism evidence="3 4">
    <name type="scientific">Dufourea novaeangliae</name>
    <name type="common">Sweat bee</name>
    <dbReference type="NCBI Taxonomy" id="178035"/>
    <lineage>
        <taxon>Eukaryota</taxon>
        <taxon>Metazoa</taxon>
        <taxon>Ecdysozoa</taxon>
        <taxon>Arthropoda</taxon>
        <taxon>Hexapoda</taxon>
        <taxon>Insecta</taxon>
        <taxon>Pterygota</taxon>
        <taxon>Neoptera</taxon>
        <taxon>Endopterygota</taxon>
        <taxon>Hymenoptera</taxon>
        <taxon>Apocrita</taxon>
        <taxon>Aculeata</taxon>
        <taxon>Apoidea</taxon>
        <taxon>Anthophila</taxon>
        <taxon>Halictidae</taxon>
        <taxon>Rophitinae</taxon>
        <taxon>Dufourea</taxon>
    </lineage>
</organism>
<dbReference type="PANTHER" id="PTHR10037:SF230">
    <property type="entry name" value="CA[2+]-CHANNEL PROTEIN ALPHA[[1]] SUBUNIT T, ISOFORM F"/>
    <property type="match status" value="1"/>
</dbReference>
<name>A0A154P5Z0_DUFNO</name>
<evidence type="ECO:0000256" key="1">
    <source>
        <dbReference type="SAM" id="MobiDB-lite"/>
    </source>
</evidence>